<sequence>MLVVANSMWGLICLIMLWMFWQEMTIFAIIHILGEAFFVSSLARLEYLWRQQLSS</sequence>
<dbReference type="Proteomes" id="UP000017670">
    <property type="component" value="Unassembled WGS sequence"/>
</dbReference>
<dbReference type="EMBL" id="APQL01000007">
    <property type="protein sequence ID" value="ENW05452.1"/>
    <property type="molecule type" value="Genomic_DNA"/>
</dbReference>
<name>N9E5M8_9GAMM</name>
<proteinExistence type="predicted"/>
<dbReference type="HOGENOM" id="CLU_3021282_0_0_6"/>
<dbReference type="STRING" id="262668.GCA_000931715_02353"/>
<dbReference type="PATRIC" id="fig|1217648.3.peg.2284"/>
<keyword evidence="3" id="KW-1185">Reference proteome</keyword>
<keyword evidence="1" id="KW-1133">Transmembrane helix</keyword>
<reference evidence="2 3" key="1">
    <citation type="submission" date="2013-02" db="EMBL/GenBank/DDBJ databases">
        <title>The Genome Sequence of Acinetobacter beijerinckii CIP 110307.</title>
        <authorList>
            <consortium name="The Broad Institute Genome Sequencing Platform"/>
            <consortium name="The Broad Institute Genome Sequencing Center for Infectious Disease"/>
            <person name="Cerqueira G."/>
            <person name="Feldgarden M."/>
            <person name="Courvalin P."/>
            <person name="Perichon B."/>
            <person name="Grillot-Courvalin C."/>
            <person name="Clermont D."/>
            <person name="Rocha E."/>
            <person name="Yoon E.-J."/>
            <person name="Nemec A."/>
            <person name="Walker B."/>
            <person name="Young S.K."/>
            <person name="Zeng Q."/>
            <person name="Gargeya S."/>
            <person name="Fitzgerald M."/>
            <person name="Haas B."/>
            <person name="Abouelleil A."/>
            <person name="Alvarado L."/>
            <person name="Arachchi H.M."/>
            <person name="Berlin A.M."/>
            <person name="Chapman S.B."/>
            <person name="Dewar J."/>
            <person name="Goldberg J."/>
            <person name="Griggs A."/>
            <person name="Gujja S."/>
            <person name="Hansen M."/>
            <person name="Howarth C."/>
            <person name="Imamovic A."/>
            <person name="Larimer J."/>
            <person name="McCowan C."/>
            <person name="Murphy C."/>
            <person name="Neiman D."/>
            <person name="Pearson M."/>
            <person name="Priest M."/>
            <person name="Roberts A."/>
            <person name="Saif S."/>
            <person name="Shea T."/>
            <person name="Sisk P."/>
            <person name="Sykes S."/>
            <person name="Wortman J."/>
            <person name="Nusbaum C."/>
            <person name="Birren B."/>
        </authorList>
    </citation>
    <scope>NUCLEOTIDE SEQUENCE [LARGE SCALE GENOMIC DNA]</scope>
    <source>
        <strain evidence="2 3">CIP 110307</strain>
    </source>
</reference>
<dbReference type="AlphaFoldDB" id="N9E5M8"/>
<comment type="caution">
    <text evidence="2">The sequence shown here is derived from an EMBL/GenBank/DDBJ whole genome shotgun (WGS) entry which is preliminary data.</text>
</comment>
<evidence type="ECO:0000256" key="1">
    <source>
        <dbReference type="SAM" id="Phobius"/>
    </source>
</evidence>
<protein>
    <submittedName>
        <fullName evidence="2">Uncharacterized protein</fullName>
    </submittedName>
</protein>
<keyword evidence="1" id="KW-0472">Membrane</keyword>
<keyword evidence="1" id="KW-0812">Transmembrane</keyword>
<dbReference type="eggNOG" id="ENOG50331WW">
    <property type="taxonomic scope" value="Bacteria"/>
</dbReference>
<organism evidence="2 3">
    <name type="scientific">Acinetobacter beijerinckii CIP 110307</name>
    <dbReference type="NCBI Taxonomy" id="1217648"/>
    <lineage>
        <taxon>Bacteria</taxon>
        <taxon>Pseudomonadati</taxon>
        <taxon>Pseudomonadota</taxon>
        <taxon>Gammaproteobacteria</taxon>
        <taxon>Moraxellales</taxon>
        <taxon>Moraxellaceae</taxon>
        <taxon>Acinetobacter</taxon>
    </lineage>
</organism>
<feature type="transmembrane region" description="Helical" evidence="1">
    <location>
        <begin position="24"/>
        <end position="45"/>
    </location>
</feature>
<evidence type="ECO:0000313" key="3">
    <source>
        <dbReference type="Proteomes" id="UP000017670"/>
    </source>
</evidence>
<accession>N9E5M8</accession>
<gene>
    <name evidence="2" type="ORF">F933_02352</name>
</gene>
<evidence type="ECO:0000313" key="2">
    <source>
        <dbReference type="EMBL" id="ENW05452.1"/>
    </source>
</evidence>